<organism evidence="1 2">
    <name type="scientific">Brevibacillus laterosporus</name>
    <name type="common">Bacillus laterosporus</name>
    <dbReference type="NCBI Taxonomy" id="1465"/>
    <lineage>
        <taxon>Bacteria</taxon>
        <taxon>Bacillati</taxon>
        <taxon>Bacillota</taxon>
        <taxon>Bacilli</taxon>
        <taxon>Bacillales</taxon>
        <taxon>Paenibacillaceae</taxon>
        <taxon>Brevibacillus</taxon>
    </lineage>
</organism>
<protein>
    <submittedName>
        <fullName evidence="1">Sporulation protein</fullName>
    </submittedName>
</protein>
<name>A0A502I521_BRELA</name>
<accession>A0A502I521</accession>
<sequence length="240" mass="26150">MKKILYTASCLVLLTAVTACGTTTKQGAQTHSYRSNQMTPSGYGTMGTNNYNGAMTYNGYGYNGYGTDRGNYPHSGLYQSTDSRMHGFSNNYANSGYGQRYRGNAHSLMSPNHAYNRELADRITTAAKKIKGVQSATTVVYGNEAVVGIELKDHKNSSHRRTIEREVNNEAVKAAPHHRIYVTSDTKMISRVKGIDNNYRSSGSNMTSGPNTVTGNLSNVGADFGTLVMDIGRTITAPFR</sequence>
<evidence type="ECO:0000313" key="1">
    <source>
        <dbReference type="EMBL" id="QDX95223.1"/>
    </source>
</evidence>
<dbReference type="Proteomes" id="UP000319432">
    <property type="component" value="Chromosome"/>
</dbReference>
<dbReference type="Pfam" id="PF09580">
    <property type="entry name" value="Spore_YhcN_YlaJ"/>
    <property type="match status" value="1"/>
</dbReference>
<dbReference type="InterPro" id="IPR019076">
    <property type="entry name" value="Spore_lipoprot_YhcN/YlaJ-like"/>
</dbReference>
<dbReference type="PROSITE" id="PS51257">
    <property type="entry name" value="PROKAR_LIPOPROTEIN"/>
    <property type="match status" value="1"/>
</dbReference>
<keyword evidence="2" id="KW-1185">Reference proteome</keyword>
<proteinExistence type="predicted"/>
<dbReference type="OrthoDB" id="2680157at2"/>
<dbReference type="AlphaFoldDB" id="A0A502I521"/>
<evidence type="ECO:0000313" key="2">
    <source>
        <dbReference type="Proteomes" id="UP000319432"/>
    </source>
</evidence>
<dbReference type="EMBL" id="CP033464">
    <property type="protein sequence ID" value="QDX95223.1"/>
    <property type="molecule type" value="Genomic_DNA"/>
</dbReference>
<reference evidence="1 2" key="1">
    <citation type="submission" date="2018-11" db="EMBL/GenBank/DDBJ databases">
        <title>Phylogenetic determinants of toxin gene distribution in genomes of Brevibacillus laterosporus.</title>
        <authorList>
            <person name="Glare T.R."/>
            <person name="Durrant A."/>
            <person name="Berry C."/>
            <person name="Palma L."/>
            <person name="Ormskirk M."/>
            <person name="Cox M.O."/>
        </authorList>
    </citation>
    <scope>NUCLEOTIDE SEQUENCE [LARGE SCALE GENOMIC DNA]</scope>
    <source>
        <strain evidence="1 2">1821L</strain>
    </source>
</reference>
<gene>
    <name evidence="1" type="ORF">EEL30_24750</name>
</gene>